<sequence length="156" mass="17536">MGGTTREATMGNYVARAEIDVAAPRRAVWKVLTTNGARPEILFGAEVVSDWRLGSTIVWRGEWQGKAFEDHGRVIELEDREEPWRVVLTHFSPLSGLPDVPENYHTLRFELDEIPGGTRVTLDQDNNPTREAAEHAQANWAQMLEGVKTVAERASR</sequence>
<organism evidence="3 4">
    <name type="scientific">Leifsonia soli</name>
    <dbReference type="NCBI Taxonomy" id="582665"/>
    <lineage>
        <taxon>Bacteria</taxon>
        <taxon>Bacillati</taxon>
        <taxon>Actinomycetota</taxon>
        <taxon>Actinomycetes</taxon>
        <taxon>Micrococcales</taxon>
        <taxon>Microbacteriaceae</taxon>
        <taxon>Leifsonia</taxon>
    </lineage>
</organism>
<dbReference type="AlphaFoldDB" id="A0A852T239"/>
<accession>A0A852T239</accession>
<comment type="caution">
    <text evidence="3">The sequence shown here is derived from an EMBL/GenBank/DDBJ whole genome shotgun (WGS) entry which is preliminary data.</text>
</comment>
<evidence type="ECO:0000313" key="3">
    <source>
        <dbReference type="EMBL" id="NYD75696.1"/>
    </source>
</evidence>
<reference evidence="3 4" key="1">
    <citation type="submission" date="2020-07" db="EMBL/GenBank/DDBJ databases">
        <title>Sequencing the genomes of 1000 actinobacteria strains.</title>
        <authorList>
            <person name="Klenk H.-P."/>
        </authorList>
    </citation>
    <scope>NUCLEOTIDE SEQUENCE [LARGE SCALE GENOMIC DNA]</scope>
    <source>
        <strain evidence="3 4">DSM 23871</strain>
    </source>
</reference>
<dbReference type="InterPro" id="IPR023393">
    <property type="entry name" value="START-like_dom_sf"/>
</dbReference>
<dbReference type="EMBL" id="JACCBJ010000001">
    <property type="protein sequence ID" value="NYD75696.1"/>
    <property type="molecule type" value="Genomic_DNA"/>
</dbReference>
<comment type="similarity">
    <text evidence="1">Belongs to the AHA1 family.</text>
</comment>
<proteinExistence type="inferred from homology"/>
<evidence type="ECO:0000313" key="4">
    <source>
        <dbReference type="Proteomes" id="UP000589620"/>
    </source>
</evidence>
<evidence type="ECO:0000256" key="1">
    <source>
        <dbReference type="ARBA" id="ARBA00006817"/>
    </source>
</evidence>
<dbReference type="CDD" id="cd07814">
    <property type="entry name" value="SRPBCC_CalC_Aha1-like"/>
    <property type="match status" value="1"/>
</dbReference>
<dbReference type="RefSeq" id="WP_246298086.1">
    <property type="nucleotide sequence ID" value="NZ_BAAAPX010000001.1"/>
</dbReference>
<keyword evidence="4" id="KW-1185">Reference proteome</keyword>
<protein>
    <submittedName>
        <fullName evidence="3">Uncharacterized protein YndB with AHSA1/START domain</fullName>
    </submittedName>
</protein>
<feature type="domain" description="Activator of Hsp90 ATPase homologue 1/2-like C-terminal" evidence="2">
    <location>
        <begin position="23"/>
        <end position="150"/>
    </location>
</feature>
<dbReference type="SUPFAM" id="SSF55961">
    <property type="entry name" value="Bet v1-like"/>
    <property type="match status" value="1"/>
</dbReference>
<dbReference type="Gene3D" id="3.30.530.20">
    <property type="match status" value="1"/>
</dbReference>
<name>A0A852T239_9MICO</name>
<dbReference type="InterPro" id="IPR013538">
    <property type="entry name" value="ASHA1/2-like_C"/>
</dbReference>
<gene>
    <name evidence="3" type="ORF">BJ963_003215</name>
</gene>
<evidence type="ECO:0000259" key="2">
    <source>
        <dbReference type="Pfam" id="PF08327"/>
    </source>
</evidence>
<dbReference type="Proteomes" id="UP000589620">
    <property type="component" value="Unassembled WGS sequence"/>
</dbReference>
<dbReference type="Pfam" id="PF08327">
    <property type="entry name" value="AHSA1"/>
    <property type="match status" value="1"/>
</dbReference>